<dbReference type="AlphaFoldDB" id="A0A9X0CIV5"/>
<organism evidence="1 2">
    <name type="scientific">Desmophyllum pertusum</name>
    <dbReference type="NCBI Taxonomy" id="174260"/>
    <lineage>
        <taxon>Eukaryota</taxon>
        <taxon>Metazoa</taxon>
        <taxon>Cnidaria</taxon>
        <taxon>Anthozoa</taxon>
        <taxon>Hexacorallia</taxon>
        <taxon>Scleractinia</taxon>
        <taxon>Caryophylliina</taxon>
        <taxon>Caryophylliidae</taxon>
        <taxon>Desmophyllum</taxon>
    </lineage>
</organism>
<evidence type="ECO:0000313" key="1">
    <source>
        <dbReference type="EMBL" id="KAJ7350091.1"/>
    </source>
</evidence>
<feature type="non-terminal residue" evidence="1">
    <location>
        <position position="83"/>
    </location>
</feature>
<name>A0A9X0CIV5_9CNID</name>
<protein>
    <submittedName>
        <fullName evidence="1">Uncharacterized protein</fullName>
    </submittedName>
</protein>
<comment type="caution">
    <text evidence="1">The sequence shown here is derived from an EMBL/GenBank/DDBJ whole genome shotgun (WGS) entry which is preliminary data.</text>
</comment>
<proteinExistence type="predicted"/>
<dbReference type="Proteomes" id="UP001163046">
    <property type="component" value="Unassembled WGS sequence"/>
</dbReference>
<accession>A0A9X0CIV5</accession>
<dbReference type="EMBL" id="MU827403">
    <property type="protein sequence ID" value="KAJ7350091.1"/>
    <property type="molecule type" value="Genomic_DNA"/>
</dbReference>
<evidence type="ECO:0000313" key="2">
    <source>
        <dbReference type="Proteomes" id="UP001163046"/>
    </source>
</evidence>
<gene>
    <name evidence="1" type="ORF">OS493_038527</name>
</gene>
<reference evidence="1" key="1">
    <citation type="submission" date="2023-01" db="EMBL/GenBank/DDBJ databases">
        <title>Genome assembly of the deep-sea coral Lophelia pertusa.</title>
        <authorList>
            <person name="Herrera S."/>
            <person name="Cordes E."/>
        </authorList>
    </citation>
    <scope>NUCLEOTIDE SEQUENCE</scope>
    <source>
        <strain evidence="1">USNM1676648</strain>
        <tissue evidence="1">Polyp</tissue>
    </source>
</reference>
<keyword evidence="2" id="KW-1185">Reference proteome</keyword>
<sequence>MMDHDTGLDFQRMVVTDDESLDTHNNIMRQLELERRLPEGRTTCEQLLKNVGLQVPAHEVELGNRTCHQFVYQGQCLVLGDSG</sequence>
<dbReference type="OrthoDB" id="5986751at2759"/>